<dbReference type="EMBL" id="JAGTJR010000006">
    <property type="protein sequence ID" value="KAH7058827.1"/>
    <property type="molecule type" value="Genomic_DNA"/>
</dbReference>
<evidence type="ECO:0000256" key="2">
    <source>
        <dbReference type="ARBA" id="ARBA00022857"/>
    </source>
</evidence>
<dbReference type="Gene3D" id="3.40.50.720">
    <property type="entry name" value="NAD(P)-binding Rossmann-like Domain"/>
    <property type="match status" value="1"/>
</dbReference>
<comment type="caution">
    <text evidence="4">The sequence shown here is derived from an EMBL/GenBank/DDBJ whole genome shotgun (WGS) entry which is preliminary data.</text>
</comment>
<dbReference type="Pfam" id="PF00106">
    <property type="entry name" value="adh_short"/>
    <property type="match status" value="1"/>
</dbReference>
<proteinExistence type="inferred from homology"/>
<dbReference type="InterPro" id="IPR036291">
    <property type="entry name" value="NAD(P)-bd_dom_sf"/>
</dbReference>
<evidence type="ECO:0000256" key="1">
    <source>
        <dbReference type="ARBA" id="ARBA00006484"/>
    </source>
</evidence>
<keyword evidence="2" id="KW-0521">NADP</keyword>
<dbReference type="InterPro" id="IPR051468">
    <property type="entry name" value="Fungal_SecMetab_SDRs"/>
</dbReference>
<dbReference type="InterPro" id="IPR002347">
    <property type="entry name" value="SDR_fam"/>
</dbReference>
<dbReference type="PANTHER" id="PTHR43544:SF7">
    <property type="entry name" value="NADB-LER2"/>
    <property type="match status" value="1"/>
</dbReference>
<dbReference type="PANTHER" id="PTHR43544">
    <property type="entry name" value="SHORT-CHAIN DEHYDROGENASE/REDUCTASE"/>
    <property type="match status" value="1"/>
</dbReference>
<gene>
    <name evidence="4" type="ORF">B0J12DRAFT_696502</name>
</gene>
<reference evidence="4 5" key="1">
    <citation type="journal article" date="2021" name="Nat. Commun.">
        <title>Genetic determinants of endophytism in the Arabidopsis root mycobiome.</title>
        <authorList>
            <person name="Mesny F."/>
            <person name="Miyauchi S."/>
            <person name="Thiergart T."/>
            <person name="Pickel B."/>
            <person name="Atanasova L."/>
            <person name="Karlsson M."/>
            <person name="Huettel B."/>
            <person name="Barry K.W."/>
            <person name="Haridas S."/>
            <person name="Chen C."/>
            <person name="Bauer D."/>
            <person name="Andreopoulos W."/>
            <person name="Pangilinan J."/>
            <person name="LaButti K."/>
            <person name="Riley R."/>
            <person name="Lipzen A."/>
            <person name="Clum A."/>
            <person name="Drula E."/>
            <person name="Henrissat B."/>
            <person name="Kohler A."/>
            <person name="Grigoriev I.V."/>
            <person name="Martin F.M."/>
            <person name="Hacquard S."/>
        </authorList>
    </citation>
    <scope>NUCLEOTIDE SEQUENCE [LARGE SCALE GENOMIC DNA]</scope>
    <source>
        <strain evidence="4 5">MPI-SDFR-AT-0080</strain>
    </source>
</reference>
<dbReference type="SUPFAM" id="SSF51735">
    <property type="entry name" value="NAD(P)-binding Rossmann-fold domains"/>
    <property type="match status" value="1"/>
</dbReference>
<dbReference type="Proteomes" id="UP000774617">
    <property type="component" value="Unassembled WGS sequence"/>
</dbReference>
<organism evidence="4 5">
    <name type="scientific">Macrophomina phaseolina</name>
    <dbReference type="NCBI Taxonomy" id="35725"/>
    <lineage>
        <taxon>Eukaryota</taxon>
        <taxon>Fungi</taxon>
        <taxon>Dikarya</taxon>
        <taxon>Ascomycota</taxon>
        <taxon>Pezizomycotina</taxon>
        <taxon>Dothideomycetes</taxon>
        <taxon>Dothideomycetes incertae sedis</taxon>
        <taxon>Botryosphaeriales</taxon>
        <taxon>Botryosphaeriaceae</taxon>
        <taxon>Macrophomina</taxon>
    </lineage>
</organism>
<evidence type="ECO:0000313" key="5">
    <source>
        <dbReference type="Proteomes" id="UP000774617"/>
    </source>
</evidence>
<dbReference type="PRINTS" id="PR00081">
    <property type="entry name" value="GDHRDH"/>
</dbReference>
<accession>A0ABQ8GK94</accession>
<protein>
    <recommendedName>
        <fullName evidence="6">Short-chain dehydrogenase/reductase SDR</fullName>
    </recommendedName>
</protein>
<name>A0ABQ8GK94_9PEZI</name>
<evidence type="ECO:0000313" key="4">
    <source>
        <dbReference type="EMBL" id="KAH7058827.1"/>
    </source>
</evidence>
<comment type="similarity">
    <text evidence="1">Belongs to the short-chain dehydrogenases/reductases (SDR) family.</text>
</comment>
<evidence type="ECO:0000256" key="3">
    <source>
        <dbReference type="ARBA" id="ARBA00023002"/>
    </source>
</evidence>
<evidence type="ECO:0008006" key="6">
    <source>
        <dbReference type="Google" id="ProtNLM"/>
    </source>
</evidence>
<sequence length="223" mass="24017">MSSPTTYLITGENRGIGKAPVTTYLPRPVPPDPSFAPRSPQSRWLQLLIQQLDAASGASIASAIDVLRTSHHLRRIDVVISNAGMGSTFALLIDTPIPKIDEHINVNAYGPLHLFKATLPLLREAPDPKFIFVSSVAGSTGAMTPPFTLMSSAAYGASKALLNFFAKWLALENGHVTTWAIHPWLVATEMGNKARAMLADRGIDIADESAAAIRKVVSVHWKA</sequence>
<keyword evidence="5" id="KW-1185">Reference proteome</keyword>
<keyword evidence="3" id="KW-0560">Oxidoreductase</keyword>